<dbReference type="AlphaFoldDB" id="A0A0D5NGU8"/>
<dbReference type="NCBIfam" id="TIGR01856">
    <property type="entry name" value="hisJ_fam"/>
    <property type="match status" value="1"/>
</dbReference>
<dbReference type="SUPFAM" id="SSF89550">
    <property type="entry name" value="PHP domain-like"/>
    <property type="match status" value="1"/>
</dbReference>
<dbReference type="GO" id="GO:0005737">
    <property type="term" value="C:cytoplasm"/>
    <property type="evidence" value="ECO:0007669"/>
    <property type="project" value="TreeGrafter"/>
</dbReference>
<evidence type="ECO:0000256" key="7">
    <source>
        <dbReference type="ARBA" id="ARBA00049158"/>
    </source>
</evidence>
<dbReference type="NCBIfam" id="NF005996">
    <property type="entry name" value="PRK08123.1"/>
    <property type="match status" value="1"/>
</dbReference>
<comment type="catalytic activity">
    <reaction evidence="7 8">
        <text>L-histidinol phosphate + H2O = L-histidinol + phosphate</text>
        <dbReference type="Rhea" id="RHEA:14465"/>
        <dbReference type="ChEBI" id="CHEBI:15377"/>
        <dbReference type="ChEBI" id="CHEBI:43474"/>
        <dbReference type="ChEBI" id="CHEBI:57699"/>
        <dbReference type="ChEBI" id="CHEBI:57980"/>
        <dbReference type="EC" id="3.1.3.15"/>
    </reaction>
</comment>
<dbReference type="GO" id="GO:0000105">
    <property type="term" value="P:L-histidine biosynthetic process"/>
    <property type="evidence" value="ECO:0007669"/>
    <property type="project" value="UniProtKB-UniRule"/>
</dbReference>
<keyword evidence="4 8" id="KW-0028">Amino-acid biosynthesis</keyword>
<name>A0A0D5NGU8_9BACL</name>
<evidence type="ECO:0000256" key="1">
    <source>
        <dbReference type="ARBA" id="ARBA00004970"/>
    </source>
</evidence>
<dbReference type="PATRIC" id="fig|1126833.4.peg.1244"/>
<keyword evidence="6 8" id="KW-0368">Histidine biosynthesis</keyword>
<evidence type="ECO:0000259" key="9">
    <source>
        <dbReference type="Pfam" id="PF02811"/>
    </source>
</evidence>
<dbReference type="PANTHER" id="PTHR21039:SF0">
    <property type="entry name" value="HISTIDINOL-PHOSPHATASE"/>
    <property type="match status" value="1"/>
</dbReference>
<organism evidence="10 11">
    <name type="scientific">Paenibacillus beijingensis</name>
    <dbReference type="NCBI Taxonomy" id="1126833"/>
    <lineage>
        <taxon>Bacteria</taxon>
        <taxon>Bacillati</taxon>
        <taxon>Bacillota</taxon>
        <taxon>Bacilli</taxon>
        <taxon>Bacillales</taxon>
        <taxon>Paenibacillaceae</taxon>
        <taxon>Paenibacillus</taxon>
    </lineage>
</organism>
<evidence type="ECO:0000256" key="3">
    <source>
        <dbReference type="ARBA" id="ARBA00013085"/>
    </source>
</evidence>
<dbReference type="Proteomes" id="UP000032633">
    <property type="component" value="Chromosome"/>
</dbReference>
<evidence type="ECO:0000256" key="5">
    <source>
        <dbReference type="ARBA" id="ARBA00022801"/>
    </source>
</evidence>
<reference evidence="10 11" key="1">
    <citation type="journal article" date="2015" name="J. Biotechnol.">
        <title>Complete genome sequence of Paenibacillus beijingensis 7188(T) (=DSM 24997(T)), a novel rhizobacterium from jujube garden soil.</title>
        <authorList>
            <person name="Kwak Y."/>
            <person name="Shin J.H."/>
        </authorList>
    </citation>
    <scope>NUCLEOTIDE SEQUENCE [LARGE SCALE GENOMIC DNA]</scope>
    <source>
        <strain evidence="10 11">DSM 24997</strain>
    </source>
</reference>
<dbReference type="Pfam" id="PF02811">
    <property type="entry name" value="PHP"/>
    <property type="match status" value="1"/>
</dbReference>
<dbReference type="CDD" id="cd12110">
    <property type="entry name" value="PHP_HisPPase_Hisj_like"/>
    <property type="match status" value="1"/>
</dbReference>
<dbReference type="EC" id="3.1.3.15" evidence="3 8"/>
<evidence type="ECO:0000256" key="6">
    <source>
        <dbReference type="ARBA" id="ARBA00023102"/>
    </source>
</evidence>
<dbReference type="InterPro" id="IPR004013">
    <property type="entry name" value="PHP_dom"/>
</dbReference>
<evidence type="ECO:0000313" key="11">
    <source>
        <dbReference type="Proteomes" id="UP000032633"/>
    </source>
</evidence>
<proteinExistence type="inferred from homology"/>
<dbReference type="UniPathway" id="UPA00031">
    <property type="reaction ID" value="UER00013"/>
</dbReference>
<dbReference type="RefSeq" id="WP_045669608.1">
    <property type="nucleotide sequence ID" value="NZ_CP011058.1"/>
</dbReference>
<comment type="pathway">
    <text evidence="1 8">Amino-acid biosynthesis; L-histidine biosynthesis; L-histidine from 5-phospho-alpha-D-ribose 1-diphosphate: step 8/9.</text>
</comment>
<keyword evidence="5 8" id="KW-0378">Hydrolase</keyword>
<evidence type="ECO:0000256" key="2">
    <source>
        <dbReference type="ARBA" id="ARBA00009152"/>
    </source>
</evidence>
<evidence type="ECO:0000256" key="8">
    <source>
        <dbReference type="RuleBase" id="RU366003"/>
    </source>
</evidence>
<gene>
    <name evidence="10" type="ORF">VN24_05740</name>
</gene>
<dbReference type="KEGG" id="pbj:VN24_05740"/>
<dbReference type="EMBL" id="CP011058">
    <property type="protein sequence ID" value="AJY74172.1"/>
    <property type="molecule type" value="Genomic_DNA"/>
</dbReference>
<dbReference type="GO" id="GO:0004401">
    <property type="term" value="F:histidinol-phosphatase activity"/>
    <property type="evidence" value="ECO:0007669"/>
    <property type="project" value="UniProtKB-UniRule"/>
</dbReference>
<reference evidence="11" key="2">
    <citation type="submission" date="2015-03" db="EMBL/GenBank/DDBJ databases">
        <title>Genome sequence of Paenibacillus beijingensis strain DSM 24997T.</title>
        <authorList>
            <person name="Kwak Y."/>
            <person name="Shin J.-H."/>
        </authorList>
    </citation>
    <scope>NUCLEOTIDE SEQUENCE [LARGE SCALE GENOMIC DNA]</scope>
    <source>
        <strain evidence="11">DSM 24997</strain>
    </source>
</reference>
<keyword evidence="11" id="KW-1185">Reference proteome</keyword>
<dbReference type="InterPro" id="IPR010140">
    <property type="entry name" value="Histidinol_P_phosphatase_HisJ"/>
</dbReference>
<dbReference type="HOGENOM" id="CLU_054611_2_1_9"/>
<protein>
    <recommendedName>
        <fullName evidence="3 8">Histidinol-phosphatase</fullName>
        <shortName evidence="8">HolPase</shortName>
        <ecNumber evidence="3 8">3.1.3.15</ecNumber>
    </recommendedName>
</protein>
<evidence type="ECO:0000313" key="10">
    <source>
        <dbReference type="EMBL" id="AJY74172.1"/>
    </source>
</evidence>
<dbReference type="OrthoDB" id="9775255at2"/>
<dbReference type="Gene3D" id="3.20.20.140">
    <property type="entry name" value="Metal-dependent hydrolases"/>
    <property type="match status" value="1"/>
</dbReference>
<sequence length="271" mass="31049">MTLKWDGHTHTRFCYHGNPAELSEYVERAIELGFTRYSVTEHPPLPDEWVVDPALMAELAMPMAELPEYFEYVREAKERYADRIEITVGLEMDYLYGNEAFSDAMLEPYMDVLEDVVVSVHYLPGIGGMRCVDFTADDFRETLLPYYGSMDRAAEAYFDHIEMSIAWAAKLPMRKRIGHPLLITKFSQVLPAIDEALIRRRLERLVPLLKEAGIGVDVNVAGLRVPTCGSAYAPEWFIRLCRENGIETVYGSDAHKPEHVGANWEYYESVR</sequence>
<comment type="similarity">
    <text evidence="2 8">Belongs to the PHP hydrolase family. HisK subfamily.</text>
</comment>
<dbReference type="PANTHER" id="PTHR21039">
    <property type="entry name" value="HISTIDINOL PHOSPHATASE-RELATED"/>
    <property type="match status" value="1"/>
</dbReference>
<evidence type="ECO:0000256" key="4">
    <source>
        <dbReference type="ARBA" id="ARBA00022605"/>
    </source>
</evidence>
<dbReference type="InterPro" id="IPR016195">
    <property type="entry name" value="Pol/histidinol_Pase-like"/>
</dbReference>
<feature type="domain" description="PHP" evidence="9">
    <location>
        <begin position="6"/>
        <end position="219"/>
    </location>
</feature>
<accession>A0A0D5NGU8</accession>
<dbReference type="STRING" id="1126833.VN24_05740"/>